<proteinExistence type="predicted"/>
<protein>
    <submittedName>
        <fullName evidence="1">Uncharacterized protein</fullName>
    </submittedName>
</protein>
<dbReference type="Proteomes" id="UP000017118">
    <property type="component" value="Chromosome"/>
</dbReference>
<dbReference type="KEGG" id="csb:CLSA_c28990"/>
<organism evidence="1 2">
    <name type="scientific">Clostridium saccharobutylicum DSM 13864</name>
    <dbReference type="NCBI Taxonomy" id="1345695"/>
    <lineage>
        <taxon>Bacteria</taxon>
        <taxon>Bacillati</taxon>
        <taxon>Bacillota</taxon>
        <taxon>Clostridia</taxon>
        <taxon>Eubacteriales</taxon>
        <taxon>Clostridiaceae</taxon>
        <taxon>Clostridium</taxon>
    </lineage>
</organism>
<dbReference type="PATRIC" id="fig|1345695.10.peg.1751"/>
<keyword evidence="2" id="KW-1185">Reference proteome</keyword>
<dbReference type="AlphaFoldDB" id="U5MW75"/>
<gene>
    <name evidence="1" type="ORF">CLSA_c28990</name>
</gene>
<reference evidence="1 2" key="1">
    <citation type="journal article" date="2013" name="Genome Announc.">
        <title>Complete Genome Sequence of the Solvent Producer Clostridium saccharobutylicum NCP262 (DSM 13864).</title>
        <authorList>
            <person name="Poehlein A."/>
            <person name="Hartwich K."/>
            <person name="Krabben P."/>
            <person name="Ehrenreich A."/>
            <person name="Liebl W."/>
            <person name="Durre P."/>
            <person name="Gottschalk G."/>
            <person name="Daniel R."/>
        </authorList>
    </citation>
    <scope>NUCLEOTIDE SEQUENCE [LARGE SCALE GENOMIC DNA]</scope>
    <source>
        <strain evidence="1">DSM 13864</strain>
    </source>
</reference>
<evidence type="ECO:0000313" key="1">
    <source>
        <dbReference type="EMBL" id="AGX43866.1"/>
    </source>
</evidence>
<evidence type="ECO:0000313" key="2">
    <source>
        <dbReference type="Proteomes" id="UP000017118"/>
    </source>
</evidence>
<accession>U5MW75</accession>
<dbReference type="HOGENOM" id="CLU_3326610_0_0_9"/>
<dbReference type="EMBL" id="CP006721">
    <property type="protein sequence ID" value="AGX43866.1"/>
    <property type="molecule type" value="Genomic_DNA"/>
</dbReference>
<name>U5MW75_CLOSA</name>
<sequence>MIKNQKIITGLLLAASLITTIPTTSDGYHVDKNGVWTS</sequence>